<dbReference type="Pfam" id="PF07584">
    <property type="entry name" value="BatA"/>
    <property type="match status" value="1"/>
</dbReference>
<keyword evidence="4" id="KW-1185">Reference proteome</keyword>
<feature type="domain" description="Aerotolerance regulator N-terminal" evidence="2">
    <location>
        <begin position="12"/>
        <end position="80"/>
    </location>
</feature>
<evidence type="ECO:0000313" key="3">
    <source>
        <dbReference type="EMBL" id="SHK08295.1"/>
    </source>
</evidence>
<reference evidence="4" key="1">
    <citation type="submission" date="2016-11" db="EMBL/GenBank/DDBJ databases">
        <authorList>
            <person name="Varghese N."/>
            <person name="Submissions S."/>
        </authorList>
    </citation>
    <scope>NUCLEOTIDE SEQUENCE [LARGE SCALE GENOMIC DNA]</scope>
    <source>
        <strain evidence="4">DSM 18569</strain>
    </source>
</reference>
<dbReference type="AlphaFoldDB" id="A0A1M6PK46"/>
<keyword evidence="1 3" id="KW-0812">Transmembrane</keyword>
<organism evidence="3 4">
    <name type="scientific">Hymenobacter psychrotolerans DSM 18569</name>
    <dbReference type="NCBI Taxonomy" id="1121959"/>
    <lineage>
        <taxon>Bacteria</taxon>
        <taxon>Pseudomonadati</taxon>
        <taxon>Bacteroidota</taxon>
        <taxon>Cytophagia</taxon>
        <taxon>Cytophagales</taxon>
        <taxon>Hymenobacteraceae</taxon>
        <taxon>Hymenobacter</taxon>
    </lineage>
</organism>
<evidence type="ECO:0000259" key="2">
    <source>
        <dbReference type="Pfam" id="PF07584"/>
    </source>
</evidence>
<feature type="transmembrane region" description="Helical" evidence="1">
    <location>
        <begin position="60"/>
        <end position="82"/>
    </location>
</feature>
<sequence>MPTVFFSAATAGWLALLGLAVPVAIHLWNRRPGRVVRVGSVRWLEAAANRRLRNLRLEQVGLLLLRAALVALLALAVAGPVWQRPQPARPVRGLVLLAPETLHPEVLPALRPAIDSLRRQGYALRLFAPGFRPVSAQAWSQPDSLSQLRALLPADSLPADDYWTRARQAADSFPVQPLRVFSGTGLAHFGGARPALPARLTWQAVPLPDSARWLTQAYQPHPDTLRLLIGHSQEEATTFRTVQVLRPRQAGALRVAGLPGLAYQPGPRPLLRQPGRPAVPIQTSPVRVVLYADAAHASSGRYLRAALRAAALGLHRPLELRTVAATDSLPSRPDWLFWLSSQPAPPAWQARARRGGHLWEEAAQGTPVQARLALTGLAEAGSAIELLQLDTSRAPARATPVWPAGTGQPMLLREAFGQGSRYQLRTRLHPAWTSLPETPVFPTLLLQVLRTESEPPPATAPHDLRRLDSRQLGAAAVPAGPAHQPPATIQPAPQQLALRRWAVLAALLLFALERWVARRISASPSSAATA</sequence>
<dbReference type="InterPro" id="IPR024163">
    <property type="entry name" value="Aerotolerance_reg_N"/>
</dbReference>
<evidence type="ECO:0000256" key="1">
    <source>
        <dbReference type="SAM" id="Phobius"/>
    </source>
</evidence>
<dbReference type="NCBIfam" id="TIGR02226">
    <property type="entry name" value="two_anch"/>
    <property type="match status" value="1"/>
</dbReference>
<dbReference type="PANTHER" id="PTHR37464">
    <property type="entry name" value="BLL2463 PROTEIN"/>
    <property type="match status" value="1"/>
</dbReference>
<gene>
    <name evidence="3" type="ORF">SAMN02746009_00263</name>
</gene>
<dbReference type="OrthoDB" id="890881at2"/>
<accession>A0A1M6PK46</accession>
<feature type="transmembrane region" description="Helical" evidence="1">
    <location>
        <begin position="6"/>
        <end position="28"/>
    </location>
</feature>
<proteinExistence type="predicted"/>
<dbReference type="PANTHER" id="PTHR37464:SF1">
    <property type="entry name" value="BLL2463 PROTEIN"/>
    <property type="match status" value="1"/>
</dbReference>
<dbReference type="Proteomes" id="UP000183947">
    <property type="component" value="Unassembled WGS sequence"/>
</dbReference>
<dbReference type="STRING" id="1121959.SAMN02746009_00263"/>
<dbReference type="EMBL" id="FRAS01000001">
    <property type="protein sequence ID" value="SHK08295.1"/>
    <property type="molecule type" value="Genomic_DNA"/>
</dbReference>
<keyword evidence="1" id="KW-0472">Membrane</keyword>
<keyword evidence="1" id="KW-1133">Transmembrane helix</keyword>
<protein>
    <submittedName>
        <fullName evidence="3">N-terminal double-transmembrane domain-containing protein</fullName>
    </submittedName>
</protein>
<evidence type="ECO:0000313" key="4">
    <source>
        <dbReference type="Proteomes" id="UP000183947"/>
    </source>
</evidence>
<dbReference type="InterPro" id="IPR011933">
    <property type="entry name" value="Double_TM_dom"/>
</dbReference>
<dbReference type="RefSeq" id="WP_073280882.1">
    <property type="nucleotide sequence ID" value="NZ_FRAS01000001.1"/>
</dbReference>
<name>A0A1M6PK46_9BACT</name>